<name>A0A507BEK9_9PEZI</name>
<dbReference type="GeneID" id="41967500"/>
<feature type="compositionally biased region" description="Pro residues" evidence="2">
    <location>
        <begin position="131"/>
        <end position="143"/>
    </location>
</feature>
<evidence type="ECO:0000256" key="3">
    <source>
        <dbReference type="SAM" id="SignalP"/>
    </source>
</evidence>
<gene>
    <name evidence="4" type="ORF">E0L32_000053</name>
</gene>
<dbReference type="AlphaFoldDB" id="A0A507BEK9"/>
<evidence type="ECO:0000256" key="1">
    <source>
        <dbReference type="ARBA" id="ARBA00022729"/>
    </source>
</evidence>
<evidence type="ECO:0008006" key="6">
    <source>
        <dbReference type="Google" id="ProtNLM"/>
    </source>
</evidence>
<reference evidence="4 5" key="1">
    <citation type="submission" date="2019-06" db="EMBL/GenBank/DDBJ databases">
        <title>Draft genome sequence of the filamentous fungus Phialemoniopsis curvata isolated from diesel fuel.</title>
        <authorList>
            <person name="Varaljay V.A."/>
            <person name="Lyon W.J."/>
            <person name="Crouch A.L."/>
            <person name="Drake C.E."/>
            <person name="Hollomon J.M."/>
            <person name="Nadeau L.J."/>
            <person name="Nunn H.S."/>
            <person name="Stevenson B.S."/>
            <person name="Bojanowski C.L."/>
            <person name="Crookes-Goodson W.J."/>
        </authorList>
    </citation>
    <scope>NUCLEOTIDE SEQUENCE [LARGE SCALE GENOMIC DNA]</scope>
    <source>
        <strain evidence="4 5">D216</strain>
    </source>
</reference>
<feature type="region of interest" description="Disordered" evidence="2">
    <location>
        <begin position="70"/>
        <end position="171"/>
    </location>
</feature>
<dbReference type="PANTHER" id="PTHR31836:SF28">
    <property type="entry name" value="SRCR DOMAIN-CONTAINING PROTEIN-RELATED"/>
    <property type="match status" value="1"/>
</dbReference>
<sequence length="276" mass="28082">MKSVAILCAALASVAIAKPHGKHAAHVKAHNKRALVTEWVTEWKTETVVEFIDVTATSYLTQGAAETPAASPAAATNVPGQFFEGGHSSVAPPPPPPPPPASPSSSPDTANTPYVEPPKPSTPPAVQSPVYTPPAPKPAPPAETPSVAAPPASSTYSSGGSGSSGASSKGSGSSLFTGAMTYYTVGMGACGFNDAGKDMTENIVAISKDQMGEQSNGNPLCGKTITITHGGKSVQATIRDKCMGCASGEIDVSEKVFIDIFGSLDVGRSPVDWTFN</sequence>
<organism evidence="4 5">
    <name type="scientific">Thyridium curvatum</name>
    <dbReference type="NCBI Taxonomy" id="1093900"/>
    <lineage>
        <taxon>Eukaryota</taxon>
        <taxon>Fungi</taxon>
        <taxon>Dikarya</taxon>
        <taxon>Ascomycota</taxon>
        <taxon>Pezizomycotina</taxon>
        <taxon>Sordariomycetes</taxon>
        <taxon>Sordariomycetidae</taxon>
        <taxon>Thyridiales</taxon>
        <taxon>Thyridiaceae</taxon>
        <taxon>Thyridium</taxon>
    </lineage>
</organism>
<comment type="caution">
    <text evidence="4">The sequence shown here is derived from an EMBL/GenBank/DDBJ whole genome shotgun (WGS) entry which is preliminary data.</text>
</comment>
<feature type="compositionally biased region" description="Pro residues" evidence="2">
    <location>
        <begin position="91"/>
        <end position="102"/>
    </location>
</feature>
<dbReference type="SUPFAM" id="SSF50685">
    <property type="entry name" value="Barwin-like endoglucanases"/>
    <property type="match status" value="1"/>
</dbReference>
<feature type="signal peptide" evidence="3">
    <location>
        <begin position="1"/>
        <end position="17"/>
    </location>
</feature>
<dbReference type="InParanoid" id="A0A507BEK9"/>
<dbReference type="InterPro" id="IPR036908">
    <property type="entry name" value="RlpA-like_sf"/>
</dbReference>
<dbReference type="STRING" id="1093900.A0A507BEK9"/>
<dbReference type="EMBL" id="SKBQ01000001">
    <property type="protein sequence ID" value="TPX15719.1"/>
    <property type="molecule type" value="Genomic_DNA"/>
</dbReference>
<dbReference type="Proteomes" id="UP000319257">
    <property type="component" value="Unassembled WGS sequence"/>
</dbReference>
<dbReference type="InterPro" id="IPR051477">
    <property type="entry name" value="Expansin_CellWall"/>
</dbReference>
<feature type="compositionally biased region" description="Low complexity" evidence="2">
    <location>
        <begin position="144"/>
        <end position="171"/>
    </location>
</feature>
<evidence type="ECO:0000313" key="5">
    <source>
        <dbReference type="Proteomes" id="UP000319257"/>
    </source>
</evidence>
<dbReference type="OrthoDB" id="406505at2759"/>
<dbReference type="PRINTS" id="PR01217">
    <property type="entry name" value="PRICHEXTENSN"/>
</dbReference>
<dbReference type="Gene3D" id="2.40.40.10">
    <property type="entry name" value="RlpA-like domain"/>
    <property type="match status" value="1"/>
</dbReference>
<proteinExistence type="predicted"/>
<dbReference type="RefSeq" id="XP_030997430.1">
    <property type="nucleotide sequence ID" value="XM_031139791.1"/>
</dbReference>
<feature type="chain" id="PRO_5021200859" description="Allergen Asp f 7" evidence="3">
    <location>
        <begin position="18"/>
        <end position="276"/>
    </location>
</feature>
<dbReference type="CDD" id="cd22191">
    <property type="entry name" value="DPBB_RlpA_EXP_N-like"/>
    <property type="match status" value="1"/>
</dbReference>
<evidence type="ECO:0000256" key="2">
    <source>
        <dbReference type="SAM" id="MobiDB-lite"/>
    </source>
</evidence>
<keyword evidence="1 3" id="KW-0732">Signal</keyword>
<evidence type="ECO:0000313" key="4">
    <source>
        <dbReference type="EMBL" id="TPX15719.1"/>
    </source>
</evidence>
<keyword evidence="5" id="KW-1185">Reference proteome</keyword>
<protein>
    <recommendedName>
        <fullName evidence="6">Allergen Asp f 7</fullName>
    </recommendedName>
</protein>
<accession>A0A507BEK9</accession>
<dbReference type="PANTHER" id="PTHR31836">
    <property type="match status" value="1"/>
</dbReference>